<proteinExistence type="predicted"/>
<dbReference type="AlphaFoldDB" id="A0A0F9QN75"/>
<reference evidence="1" key="1">
    <citation type="journal article" date="2015" name="Nature">
        <title>Complex archaea that bridge the gap between prokaryotes and eukaryotes.</title>
        <authorList>
            <person name="Spang A."/>
            <person name="Saw J.H."/>
            <person name="Jorgensen S.L."/>
            <person name="Zaremba-Niedzwiedzka K."/>
            <person name="Martijn J."/>
            <person name="Lind A.E."/>
            <person name="van Eijk R."/>
            <person name="Schleper C."/>
            <person name="Guy L."/>
            <person name="Ettema T.J."/>
        </authorList>
    </citation>
    <scope>NUCLEOTIDE SEQUENCE</scope>
</reference>
<evidence type="ECO:0000313" key="1">
    <source>
        <dbReference type="EMBL" id="KKN14581.1"/>
    </source>
</evidence>
<comment type="caution">
    <text evidence="1">The sequence shown here is derived from an EMBL/GenBank/DDBJ whole genome shotgun (WGS) entry which is preliminary data.</text>
</comment>
<accession>A0A0F9QN75</accession>
<sequence length="43" mass="4904">MNKLGGYPGIDVPAREVVNAILRPKTDVLKDKKFQFFYTNSEC</sequence>
<dbReference type="EMBL" id="LAZR01003802">
    <property type="protein sequence ID" value="KKN14581.1"/>
    <property type="molecule type" value="Genomic_DNA"/>
</dbReference>
<gene>
    <name evidence="1" type="ORF">LCGC14_0994660</name>
</gene>
<name>A0A0F9QN75_9ZZZZ</name>
<protein>
    <submittedName>
        <fullName evidence="1">Uncharacterized protein</fullName>
    </submittedName>
</protein>
<organism evidence="1">
    <name type="scientific">marine sediment metagenome</name>
    <dbReference type="NCBI Taxonomy" id="412755"/>
    <lineage>
        <taxon>unclassified sequences</taxon>
        <taxon>metagenomes</taxon>
        <taxon>ecological metagenomes</taxon>
    </lineage>
</organism>